<dbReference type="Proteomes" id="UP000054928">
    <property type="component" value="Unassembled WGS sequence"/>
</dbReference>
<proteinExistence type="inferred from homology"/>
<reference evidence="10" key="1">
    <citation type="submission" date="2014-09" db="EMBL/GenBank/DDBJ databases">
        <authorList>
            <person name="Sharma Rahul"/>
            <person name="Thines Marco"/>
        </authorList>
    </citation>
    <scope>NUCLEOTIDE SEQUENCE [LARGE SCALE GENOMIC DNA]</scope>
</reference>
<dbReference type="AlphaFoldDB" id="A0A0P1ABK0"/>
<dbReference type="CDD" id="cd06425">
    <property type="entry name" value="M1P_guanylylT_B_like_N"/>
    <property type="match status" value="1"/>
</dbReference>
<dbReference type="FunFam" id="3.90.550.10:FF:000013">
    <property type="entry name" value="mannose-1-phosphate guanyltransferase beta"/>
    <property type="match status" value="1"/>
</dbReference>
<sequence length="397" mass="43918">MKALILVGGFGTRLRPLTLSCPKPLVEFCNKSIVEHQIEALVAVGVTEVILAVNYQPQVMLAALESMEKKYHIKISCSHETEPLGTAGPLALARELLDDGDPFFVFNSDVICEYRLQDFLDFHKSHGAEGTIMVTRVDEPSKYGVVISNTDGQIERFVEKPREYVGNKINAGIYIFNREVLDRIQLRPTSIEKEIFPQMAAEGNLFSMVLPGYWMDIGQPKDFLSGMCLHLDYVERTHAKILSTGSKFIGNVMVDPTAVIGENCLIGPNVVIGPGCVIEDGVRLSRTTLLRGVTVRANSWIQSSIIGWGSTIGRWCRVEGITVVGEDVQVKDEKYINGGLILPHKAISTSIPDPDQTTAQDKRTNIINSLNSAMQLSLSQDFKDTFYLITISRPLST</sequence>
<dbReference type="RefSeq" id="XP_024574183.1">
    <property type="nucleotide sequence ID" value="XM_024723180.1"/>
</dbReference>
<evidence type="ECO:0000313" key="9">
    <source>
        <dbReference type="EMBL" id="CEG37814.1"/>
    </source>
</evidence>
<dbReference type="InterPro" id="IPR050486">
    <property type="entry name" value="Mannose-1P_guanyltransferase"/>
</dbReference>
<keyword evidence="10" id="KW-1185">Reference proteome</keyword>
<dbReference type="Pfam" id="PF25087">
    <property type="entry name" value="GMPPB_C"/>
    <property type="match status" value="1"/>
</dbReference>
<keyword evidence="9" id="KW-0548">Nucleotidyltransferase</keyword>
<dbReference type="InterPro" id="IPR029044">
    <property type="entry name" value="Nucleotide-diphossugar_trans"/>
</dbReference>
<keyword evidence="6" id="KW-0342">GTP-binding</keyword>
<keyword evidence="5" id="KW-0547">Nucleotide-binding</keyword>
<dbReference type="InterPro" id="IPR045233">
    <property type="entry name" value="GMPPB_N"/>
</dbReference>
<dbReference type="GO" id="GO:0009298">
    <property type="term" value="P:GDP-mannose biosynthetic process"/>
    <property type="evidence" value="ECO:0007669"/>
    <property type="project" value="UniProtKB-UniPathway"/>
</dbReference>
<comment type="pathway">
    <text evidence="1">Nucleotide-sugar biosynthesis; GDP-alpha-D-mannose biosynthesis; GDP-alpha-D-mannose from alpha-D-mannose 1-phosphate (GTP route): step 1/1.</text>
</comment>
<dbReference type="PANTHER" id="PTHR22572">
    <property type="entry name" value="SUGAR-1-PHOSPHATE GUANYL TRANSFERASE"/>
    <property type="match status" value="1"/>
</dbReference>
<dbReference type="OrthoDB" id="1733332at2759"/>
<evidence type="ECO:0000256" key="4">
    <source>
        <dbReference type="ARBA" id="ARBA00022679"/>
    </source>
</evidence>
<keyword evidence="4 9" id="KW-0808">Transferase</keyword>
<dbReference type="GeneID" id="36400923"/>
<organism evidence="9 10">
    <name type="scientific">Plasmopara halstedii</name>
    <name type="common">Downy mildew of sunflower</name>
    <dbReference type="NCBI Taxonomy" id="4781"/>
    <lineage>
        <taxon>Eukaryota</taxon>
        <taxon>Sar</taxon>
        <taxon>Stramenopiles</taxon>
        <taxon>Oomycota</taxon>
        <taxon>Peronosporomycetes</taxon>
        <taxon>Peronosporales</taxon>
        <taxon>Peronosporaceae</taxon>
        <taxon>Plasmopara</taxon>
    </lineage>
</organism>
<evidence type="ECO:0000256" key="6">
    <source>
        <dbReference type="ARBA" id="ARBA00023134"/>
    </source>
</evidence>
<comment type="similarity">
    <text evidence="2">Belongs to the transferase hexapeptide repeat family.</text>
</comment>
<evidence type="ECO:0000259" key="8">
    <source>
        <dbReference type="Pfam" id="PF25087"/>
    </source>
</evidence>
<dbReference type="Gene3D" id="3.90.550.10">
    <property type="entry name" value="Spore Coat Polysaccharide Biosynthesis Protein SpsA, Chain A"/>
    <property type="match status" value="1"/>
</dbReference>
<feature type="domain" description="Mannose-1-phosphate guanyltransferase C-terminal" evidence="8">
    <location>
        <begin position="249"/>
        <end position="354"/>
    </location>
</feature>
<name>A0A0P1ABK0_PLAHL</name>
<evidence type="ECO:0000256" key="5">
    <source>
        <dbReference type="ARBA" id="ARBA00022741"/>
    </source>
</evidence>
<accession>A0A0P1ABK0</accession>
<evidence type="ECO:0000256" key="1">
    <source>
        <dbReference type="ARBA" id="ARBA00004823"/>
    </source>
</evidence>
<evidence type="ECO:0000313" key="10">
    <source>
        <dbReference type="Proteomes" id="UP000054928"/>
    </source>
</evidence>
<dbReference type="Pfam" id="PF00483">
    <property type="entry name" value="NTP_transferase"/>
    <property type="match status" value="1"/>
</dbReference>
<dbReference type="EC" id="2.7.7.13" evidence="3"/>
<dbReference type="InterPro" id="IPR005835">
    <property type="entry name" value="NTP_transferase_dom"/>
</dbReference>
<evidence type="ECO:0000259" key="7">
    <source>
        <dbReference type="Pfam" id="PF00483"/>
    </source>
</evidence>
<dbReference type="SUPFAM" id="SSF53448">
    <property type="entry name" value="Nucleotide-diphospho-sugar transferases"/>
    <property type="match status" value="1"/>
</dbReference>
<dbReference type="Gene3D" id="2.160.10.10">
    <property type="entry name" value="Hexapeptide repeat proteins"/>
    <property type="match status" value="1"/>
</dbReference>
<evidence type="ECO:0000256" key="2">
    <source>
        <dbReference type="ARBA" id="ARBA00007274"/>
    </source>
</evidence>
<dbReference type="OMA" id="GPNCWIC"/>
<protein>
    <recommendedName>
        <fullName evidence="3">mannose-1-phosphate guanylyltransferase</fullName>
        <ecNumber evidence="3">2.7.7.13</ecNumber>
    </recommendedName>
</protein>
<dbReference type="EMBL" id="CCYD01000291">
    <property type="protein sequence ID" value="CEG37814.1"/>
    <property type="molecule type" value="Genomic_DNA"/>
</dbReference>
<feature type="domain" description="Nucleotidyl transferase" evidence="7">
    <location>
        <begin position="2"/>
        <end position="227"/>
    </location>
</feature>
<dbReference type="InterPro" id="IPR056729">
    <property type="entry name" value="GMPPB_C"/>
</dbReference>
<dbReference type="UniPathway" id="UPA00126">
    <property type="reaction ID" value="UER00930"/>
</dbReference>
<dbReference type="GO" id="GO:0005525">
    <property type="term" value="F:GTP binding"/>
    <property type="evidence" value="ECO:0007669"/>
    <property type="project" value="UniProtKB-KW"/>
</dbReference>
<dbReference type="GO" id="GO:0004475">
    <property type="term" value="F:mannose-1-phosphate guanylyltransferase (GTP) activity"/>
    <property type="evidence" value="ECO:0007669"/>
    <property type="project" value="UniProtKB-EC"/>
</dbReference>
<dbReference type="STRING" id="4781.A0A0P1ABK0"/>
<evidence type="ECO:0000256" key="3">
    <source>
        <dbReference type="ARBA" id="ARBA00012387"/>
    </source>
</evidence>